<feature type="domain" description="PspC-related transmembrane region" evidence="9">
    <location>
        <begin position="212"/>
        <end position="353"/>
    </location>
</feature>
<dbReference type="InterPro" id="IPR052027">
    <property type="entry name" value="PspC"/>
</dbReference>
<comment type="caution">
    <text evidence="11">The sequence shown here is derived from an EMBL/GenBank/DDBJ whole genome shotgun (WGS) entry which is preliminary data.</text>
</comment>
<dbReference type="EMBL" id="BKCF01000002">
    <property type="protein sequence ID" value="GEQ86224.1"/>
    <property type="molecule type" value="Genomic_DNA"/>
</dbReference>
<dbReference type="Proteomes" id="UP000326994">
    <property type="component" value="Unassembled WGS sequence"/>
</dbReference>
<feature type="domain" description="Phage shock protein PspC N-terminal" evidence="8">
    <location>
        <begin position="115"/>
        <end position="172"/>
    </location>
</feature>
<protein>
    <submittedName>
        <fullName evidence="11">Uncharacterized protein</fullName>
    </submittedName>
</protein>
<keyword evidence="4 7" id="KW-1133">Transmembrane helix</keyword>
<reference evidence="11 12" key="1">
    <citation type="submission" date="2019-08" db="EMBL/GenBank/DDBJ databases">
        <title>Ulvibacter marinistellae sp. nov., isolated from a starfish, Patiria pectinifera.</title>
        <authorList>
            <person name="Kawano K."/>
            <person name="Ushijima N."/>
            <person name="Kihara M."/>
            <person name="Itoh H."/>
        </authorList>
    </citation>
    <scope>NUCLEOTIDE SEQUENCE [LARGE SCALE GENOMIC DNA]</scope>
    <source>
        <strain evidence="11 12">KK4</strain>
    </source>
</reference>
<keyword evidence="12" id="KW-1185">Reference proteome</keyword>
<keyword evidence="2" id="KW-1003">Cell membrane</keyword>
<organism evidence="11 12">
    <name type="scientific">Patiriisocius marinistellae</name>
    <dbReference type="NCBI Taxonomy" id="2494560"/>
    <lineage>
        <taxon>Bacteria</taxon>
        <taxon>Pseudomonadati</taxon>
        <taxon>Bacteroidota</taxon>
        <taxon>Flavobacteriia</taxon>
        <taxon>Flavobacteriales</taxon>
        <taxon>Flavobacteriaceae</taxon>
        <taxon>Patiriisocius</taxon>
    </lineage>
</organism>
<keyword evidence="5 7" id="KW-0472">Membrane</keyword>
<feature type="transmembrane region" description="Helical" evidence="7">
    <location>
        <begin position="293"/>
        <end position="319"/>
    </location>
</feature>
<feature type="region of interest" description="Disordered" evidence="6">
    <location>
        <begin position="532"/>
        <end position="570"/>
    </location>
</feature>
<evidence type="ECO:0000256" key="5">
    <source>
        <dbReference type="ARBA" id="ARBA00023136"/>
    </source>
</evidence>
<evidence type="ECO:0000256" key="1">
    <source>
        <dbReference type="ARBA" id="ARBA00004162"/>
    </source>
</evidence>
<dbReference type="AlphaFoldDB" id="A0A5J4FYG9"/>
<evidence type="ECO:0000256" key="7">
    <source>
        <dbReference type="SAM" id="Phobius"/>
    </source>
</evidence>
<evidence type="ECO:0000259" key="10">
    <source>
        <dbReference type="Pfam" id="PF22744"/>
    </source>
</evidence>
<comment type="subcellular location">
    <subcellularLocation>
        <location evidence="1">Cell membrane</location>
        <topology evidence="1">Single-pass membrane protein</topology>
    </subcellularLocation>
</comment>
<dbReference type="RefSeq" id="WP_151894149.1">
    <property type="nucleotide sequence ID" value="NZ_BKCF01000002.1"/>
</dbReference>
<evidence type="ECO:0000259" key="8">
    <source>
        <dbReference type="Pfam" id="PF04024"/>
    </source>
</evidence>
<keyword evidence="3 7" id="KW-0812">Transmembrane</keyword>
<name>A0A5J4FYG9_9FLAO</name>
<evidence type="ECO:0000256" key="4">
    <source>
        <dbReference type="ARBA" id="ARBA00022989"/>
    </source>
</evidence>
<feature type="transmembrane region" description="Helical" evidence="7">
    <location>
        <begin position="225"/>
        <end position="242"/>
    </location>
</feature>
<dbReference type="InterPro" id="IPR054321">
    <property type="entry name" value="PspC-rel_TM"/>
</dbReference>
<accession>A0A5J4FYG9</accession>
<feature type="transmembrane region" description="Helical" evidence="7">
    <location>
        <begin position="249"/>
        <end position="273"/>
    </location>
</feature>
<feature type="transmembrane region" description="Helical" evidence="7">
    <location>
        <begin position="146"/>
        <end position="170"/>
    </location>
</feature>
<dbReference type="Pfam" id="PF22744">
    <property type="entry name" value="Toast-rack_PspC-Cterm"/>
    <property type="match status" value="1"/>
</dbReference>
<evidence type="ECO:0000256" key="3">
    <source>
        <dbReference type="ARBA" id="ARBA00022692"/>
    </source>
</evidence>
<proteinExistence type="predicted"/>
<dbReference type="OrthoDB" id="5772680at2"/>
<dbReference type="Pfam" id="PF22571">
    <property type="entry name" value="LiaI-LiaF-TM_PspC"/>
    <property type="match status" value="1"/>
</dbReference>
<gene>
    <name evidence="11" type="ORF">ULMS_17320</name>
</gene>
<dbReference type="Pfam" id="PF04024">
    <property type="entry name" value="PspC"/>
    <property type="match status" value="1"/>
</dbReference>
<dbReference type="GO" id="GO:0005886">
    <property type="term" value="C:plasma membrane"/>
    <property type="evidence" value="ECO:0007669"/>
    <property type="project" value="UniProtKB-SubCell"/>
</dbReference>
<evidence type="ECO:0000256" key="2">
    <source>
        <dbReference type="ARBA" id="ARBA00022475"/>
    </source>
</evidence>
<evidence type="ECO:0000256" key="6">
    <source>
        <dbReference type="SAM" id="MobiDB-lite"/>
    </source>
</evidence>
<feature type="compositionally biased region" description="Polar residues" evidence="6">
    <location>
        <begin position="547"/>
        <end position="557"/>
    </location>
</feature>
<evidence type="ECO:0000313" key="12">
    <source>
        <dbReference type="Proteomes" id="UP000326994"/>
    </source>
</evidence>
<feature type="transmembrane region" description="Helical" evidence="7">
    <location>
        <begin position="331"/>
        <end position="349"/>
    </location>
</feature>
<evidence type="ECO:0000259" key="9">
    <source>
        <dbReference type="Pfam" id="PF22571"/>
    </source>
</evidence>
<dbReference type="InterPro" id="IPR007168">
    <property type="entry name" value="Phageshock_PspC_N"/>
</dbReference>
<feature type="domain" description="PspC-related ToastRack" evidence="10">
    <location>
        <begin position="399"/>
        <end position="532"/>
    </location>
</feature>
<sequence>MKKTVNINLAGTFFHIDEDAFGKLQRYLDAIRRSLSDPLGGEEIIRDIEARIAELFSEKIETNTQVVSVKELDEVIKIMGQPEDYAMGEASYDDDMGDASKGAVPFESKTRSSHKQLFRDIDNKFVSGVSSGLGHYLGIDAIWVRLLWILITFLTSGTAILAYVLFWILVPAAESTSEKLKMTGEPINISNIEKKFNEGYQNVADSIKNADYDKYGDKIRKGSSNFFDTLGTVIVTILKVFLKFFGVILMVVGLMSFVSIIIGLFAFGTFGIYDNGVGLDMWHLVDASNTPVWVISILGIFAFGIPMLILFILGLKIVAPNVKSIGTSAKITLLILWLASLGVIAALAIKQASARAYDNSTITEVSVPVNASEIFKVKMRADKQYSYEVNRHGGLKLRTNESGERVIYSNDIRLIVRHTDDSIGKLIIERSAEAADFIEAKTYADAINYNYTLTGNELLLDGFFTTAMDNKFRDQEIEIVLYLPSDTQLIADKNTYSFHRNSSSYRDILDNGDEGRLLRITPEGTVCLDCPTSSSNSKDVNDDYYQDRNSNQYSNEGWEQEVEDGLNGTRSNVKSVDKMLEEKEREIQQLKDSLEKGKNIKVNITTETY</sequence>
<evidence type="ECO:0000313" key="11">
    <source>
        <dbReference type="EMBL" id="GEQ86224.1"/>
    </source>
</evidence>
<dbReference type="PANTHER" id="PTHR33885">
    <property type="entry name" value="PHAGE SHOCK PROTEIN C"/>
    <property type="match status" value="1"/>
</dbReference>
<dbReference type="PANTHER" id="PTHR33885:SF3">
    <property type="entry name" value="PHAGE SHOCK PROTEIN C"/>
    <property type="match status" value="1"/>
</dbReference>
<dbReference type="InterPro" id="IPR054319">
    <property type="entry name" value="PspC-rel_ToastRack"/>
</dbReference>